<proteinExistence type="predicted"/>
<dbReference type="VEuPathDB" id="MicrosporidiaDB:DI09_53p100"/>
<dbReference type="Proteomes" id="UP000029725">
    <property type="component" value="Unassembled WGS sequence"/>
</dbReference>
<dbReference type="RefSeq" id="XP_013237265.1">
    <property type="nucleotide sequence ID" value="XM_013381811.1"/>
</dbReference>
<name>A0A098VP91_9MICR</name>
<sequence length="473" mass="53441">MVDVADLLRTPTRLVSPTCSKQRFNTIWEIDASLEEILLKSTSSSSIKRKKTRNFFCVSPANVRVTYSIDCTPNTPVIVEKSKRDYPFLSSPLFEKSNDIKERILCSSPIRRSDERISKRPTSRRNPNPIRIGSKSDLFVENAKHSKRNRKGASVHENIEPSKIKIRHKDQAIAQVYLSISSEWCDDISSFFHVCLRTLLKEAKIAYKVVPGASISPFKAVLYRELDKYSKVERSSIWIDPSCQKCREGNESSLMDAGASFLFVTSEEFCEMSTPGLMGAIDRHDLCVIHRRITLVLLPKDQQKKKANLVVFPDPSYCKHSEQIQRKILEMQLTNICQILDWKSGSISSLGAMIIELVRTVAFEPFRIKSLGEALSSTGRKGREQKEIFRKMLLLINGVSEAVAIAIVGRWASLGTLIRYLREREKNEGLLAASLALAEIDVQRPKSIKNIGSTLSQRIFGVLMGLDPEVKFS</sequence>
<evidence type="ECO:0000256" key="1">
    <source>
        <dbReference type="SAM" id="MobiDB-lite"/>
    </source>
</evidence>
<protein>
    <recommendedName>
        <fullName evidence="4">ERCC4 domain-containing protein</fullName>
    </recommendedName>
</protein>
<reference evidence="2 3" key="1">
    <citation type="submission" date="2014-04" db="EMBL/GenBank/DDBJ databases">
        <title>A new species of microsporidia sheds light on the evolution of extreme parasitism.</title>
        <authorList>
            <person name="Haag K.L."/>
            <person name="James T.Y."/>
            <person name="Larsson R."/>
            <person name="Schaer T.M."/>
            <person name="Refardt D."/>
            <person name="Pombert J.-F."/>
            <person name="Ebert D."/>
        </authorList>
    </citation>
    <scope>NUCLEOTIDE SEQUENCE [LARGE SCALE GENOMIC DNA]</scope>
    <source>
        <strain evidence="2 3">UGP3</strain>
        <tissue evidence="2">Spores</tissue>
    </source>
</reference>
<keyword evidence="3" id="KW-1185">Reference proteome</keyword>
<accession>A0A098VP91</accession>
<dbReference type="OrthoDB" id="343092at2759"/>
<comment type="caution">
    <text evidence="2">The sequence shown here is derived from an EMBL/GenBank/DDBJ whole genome shotgun (WGS) entry which is preliminary data.</text>
</comment>
<evidence type="ECO:0008006" key="4">
    <source>
        <dbReference type="Google" id="ProtNLM"/>
    </source>
</evidence>
<dbReference type="InterPro" id="IPR042530">
    <property type="entry name" value="EME1/EME2_C"/>
</dbReference>
<dbReference type="Gene3D" id="1.10.150.670">
    <property type="entry name" value="Crossover junction endonuclease EME1, DNA-binding domain"/>
    <property type="match status" value="1"/>
</dbReference>
<dbReference type="AlphaFoldDB" id="A0A098VP91"/>
<feature type="region of interest" description="Disordered" evidence="1">
    <location>
        <begin position="114"/>
        <end position="133"/>
    </location>
</feature>
<dbReference type="GeneID" id="25260270"/>
<dbReference type="EMBL" id="JMKJ01000488">
    <property type="protein sequence ID" value="KGG50838.1"/>
    <property type="molecule type" value="Genomic_DNA"/>
</dbReference>
<evidence type="ECO:0000313" key="3">
    <source>
        <dbReference type="Proteomes" id="UP000029725"/>
    </source>
</evidence>
<gene>
    <name evidence="2" type="ORF">DI09_53p100</name>
</gene>
<dbReference type="HOGENOM" id="CLU_577566_0_0_1"/>
<evidence type="ECO:0000313" key="2">
    <source>
        <dbReference type="EMBL" id="KGG50838.1"/>
    </source>
</evidence>
<organism evidence="2 3">
    <name type="scientific">Mitosporidium daphniae</name>
    <dbReference type="NCBI Taxonomy" id="1485682"/>
    <lineage>
        <taxon>Eukaryota</taxon>
        <taxon>Fungi</taxon>
        <taxon>Fungi incertae sedis</taxon>
        <taxon>Microsporidia</taxon>
        <taxon>Mitosporidium</taxon>
    </lineage>
</organism>